<feature type="compositionally biased region" description="Polar residues" evidence="1">
    <location>
        <begin position="58"/>
        <end position="74"/>
    </location>
</feature>
<proteinExistence type="predicted"/>
<evidence type="ECO:0000313" key="3">
    <source>
        <dbReference type="Proteomes" id="UP001447188"/>
    </source>
</evidence>
<sequence>MSQSYGKSHYTWTAPSTQSSESIIKSSDDGGGTGHAKTSSTRATQEKPSTIPVIPRRSSYNYEQDSVRFSNLGSNPPAGKPAEAKEKTESRGDLFHSRKKSYTMEDQKRTQHEFMLRNDDKPQSFSEV</sequence>
<feature type="region of interest" description="Disordered" evidence="1">
    <location>
        <begin position="1"/>
        <end position="128"/>
    </location>
</feature>
<dbReference type="Proteomes" id="UP001447188">
    <property type="component" value="Unassembled WGS sequence"/>
</dbReference>
<evidence type="ECO:0000313" key="2">
    <source>
        <dbReference type="EMBL" id="KAL0638179.1"/>
    </source>
</evidence>
<feature type="compositionally biased region" description="Low complexity" evidence="1">
    <location>
        <begin position="16"/>
        <end position="25"/>
    </location>
</feature>
<reference evidence="2 3" key="1">
    <citation type="submission" date="2024-02" db="EMBL/GenBank/DDBJ databases">
        <title>Discinaceae phylogenomics.</title>
        <authorList>
            <person name="Dirks A.C."/>
            <person name="James T.Y."/>
        </authorList>
    </citation>
    <scope>NUCLEOTIDE SEQUENCE [LARGE SCALE GENOMIC DNA]</scope>
    <source>
        <strain evidence="2 3">ACD0624</strain>
    </source>
</reference>
<protein>
    <submittedName>
        <fullName evidence="2">Uncharacterized protein</fullName>
    </submittedName>
</protein>
<evidence type="ECO:0000256" key="1">
    <source>
        <dbReference type="SAM" id="MobiDB-lite"/>
    </source>
</evidence>
<accession>A0ABR3GQH1</accession>
<organism evidence="2 3">
    <name type="scientific">Discina gigas</name>
    <dbReference type="NCBI Taxonomy" id="1032678"/>
    <lineage>
        <taxon>Eukaryota</taxon>
        <taxon>Fungi</taxon>
        <taxon>Dikarya</taxon>
        <taxon>Ascomycota</taxon>
        <taxon>Pezizomycotina</taxon>
        <taxon>Pezizomycetes</taxon>
        <taxon>Pezizales</taxon>
        <taxon>Discinaceae</taxon>
        <taxon>Discina</taxon>
    </lineage>
</organism>
<dbReference type="EMBL" id="JBBBZM010000025">
    <property type="protein sequence ID" value="KAL0638179.1"/>
    <property type="molecule type" value="Genomic_DNA"/>
</dbReference>
<comment type="caution">
    <text evidence="2">The sequence shown here is derived from an EMBL/GenBank/DDBJ whole genome shotgun (WGS) entry which is preliminary data.</text>
</comment>
<gene>
    <name evidence="2" type="ORF">Q9L58_002792</name>
</gene>
<name>A0ABR3GQH1_9PEZI</name>
<feature type="compositionally biased region" description="Basic and acidic residues" evidence="1">
    <location>
        <begin position="82"/>
        <end position="122"/>
    </location>
</feature>
<feature type="compositionally biased region" description="Polar residues" evidence="1">
    <location>
        <begin position="1"/>
        <end position="15"/>
    </location>
</feature>
<feature type="compositionally biased region" description="Polar residues" evidence="1">
    <location>
        <begin position="36"/>
        <end position="48"/>
    </location>
</feature>
<keyword evidence="3" id="KW-1185">Reference proteome</keyword>